<evidence type="ECO:0000313" key="2">
    <source>
        <dbReference type="EMBL" id="OSJ36340.1"/>
    </source>
</evidence>
<reference evidence="2 3" key="1">
    <citation type="submission" date="2017-03" db="EMBL/GenBank/DDBJ databases">
        <title>Whole genome sequences of fourteen strains of Bradyrhizobium canariense and one strain of Bradyrhizobium japonicum isolated from Lupinus (Papilionoideae: Genisteae) species in Algeria.</title>
        <authorList>
            <person name="Crovadore J."/>
            <person name="Chekireb D."/>
            <person name="Brachmann A."/>
            <person name="Chablais R."/>
            <person name="Cochard B."/>
            <person name="Lefort F."/>
        </authorList>
    </citation>
    <scope>NUCLEOTIDE SEQUENCE [LARGE SCALE GENOMIC DNA]</scope>
    <source>
        <strain evidence="2 3">UBMA197</strain>
    </source>
</reference>
<dbReference type="PANTHER" id="PTHR34818:SF1">
    <property type="entry name" value="PROTEIN BLI-3"/>
    <property type="match status" value="1"/>
</dbReference>
<sequence>MSKKSLAEIAKEMAGIDIAILSTHTENGEIANRPMSNNGDVAYDGTSYYFTYEKTRTVSDIQRNPNVALGFSSEAGLFAEGIYVAVEGTAELIRDKAVFHQHWTSDLDKWFENGVDTPGIVLIKVKANCATYWKGREEGEVGL</sequence>
<dbReference type="SUPFAM" id="SSF50475">
    <property type="entry name" value="FMN-binding split barrel"/>
    <property type="match status" value="1"/>
</dbReference>
<dbReference type="Proteomes" id="UP000193335">
    <property type="component" value="Unassembled WGS sequence"/>
</dbReference>
<dbReference type="RefSeq" id="WP_085398678.1">
    <property type="nucleotide sequence ID" value="NZ_NAFL01000197.1"/>
</dbReference>
<accession>A0A1Y2JXL1</accession>
<feature type="domain" description="General stress protein FMN-binding split barrel" evidence="1">
    <location>
        <begin position="6"/>
        <end position="136"/>
    </location>
</feature>
<protein>
    <submittedName>
        <fullName evidence="2">Pyridoxamine 5'-phosphate oxidase</fullName>
    </submittedName>
</protein>
<evidence type="ECO:0000259" key="1">
    <source>
        <dbReference type="Pfam" id="PF16242"/>
    </source>
</evidence>
<dbReference type="Pfam" id="PF16242">
    <property type="entry name" value="Pyrid_ox_like"/>
    <property type="match status" value="1"/>
</dbReference>
<gene>
    <name evidence="2" type="ORF">BSZ19_04715</name>
</gene>
<proteinExistence type="predicted"/>
<evidence type="ECO:0000313" key="3">
    <source>
        <dbReference type="Proteomes" id="UP000193335"/>
    </source>
</evidence>
<dbReference type="AlphaFoldDB" id="A0A1Y2JXL1"/>
<organism evidence="2 3">
    <name type="scientific">Bradyrhizobium japonicum</name>
    <dbReference type="NCBI Taxonomy" id="375"/>
    <lineage>
        <taxon>Bacteria</taxon>
        <taxon>Pseudomonadati</taxon>
        <taxon>Pseudomonadota</taxon>
        <taxon>Alphaproteobacteria</taxon>
        <taxon>Hyphomicrobiales</taxon>
        <taxon>Nitrobacteraceae</taxon>
        <taxon>Bradyrhizobium</taxon>
    </lineage>
</organism>
<comment type="caution">
    <text evidence="2">The sequence shown here is derived from an EMBL/GenBank/DDBJ whole genome shotgun (WGS) entry which is preliminary data.</text>
</comment>
<name>A0A1Y2JXL1_BRAJP</name>
<dbReference type="PANTHER" id="PTHR34818">
    <property type="entry name" value="PROTEIN BLI-3"/>
    <property type="match status" value="1"/>
</dbReference>
<dbReference type="InterPro" id="IPR012349">
    <property type="entry name" value="Split_barrel_FMN-bd"/>
</dbReference>
<dbReference type="Gene3D" id="2.30.110.10">
    <property type="entry name" value="Electron Transport, Fmn-binding Protein, Chain A"/>
    <property type="match status" value="1"/>
</dbReference>
<dbReference type="InterPro" id="IPR052917">
    <property type="entry name" value="Stress-Dev_Protein"/>
</dbReference>
<dbReference type="EMBL" id="NAFL01000197">
    <property type="protein sequence ID" value="OSJ36340.1"/>
    <property type="molecule type" value="Genomic_DNA"/>
</dbReference>
<dbReference type="InterPro" id="IPR038725">
    <property type="entry name" value="YdaG_split_barrel_FMN-bd"/>
</dbReference>